<dbReference type="InterPro" id="IPR036869">
    <property type="entry name" value="J_dom_sf"/>
</dbReference>
<protein>
    <submittedName>
        <fullName evidence="6">DnaJ C-terminal domain-containing protein</fullName>
    </submittedName>
</protein>
<evidence type="ECO:0000259" key="5">
    <source>
        <dbReference type="PROSITE" id="PS50076"/>
    </source>
</evidence>
<dbReference type="PROSITE" id="PS50076">
    <property type="entry name" value="DNAJ_2"/>
    <property type="match status" value="1"/>
</dbReference>
<organism evidence="6 7">
    <name type="scientific">Paraburkholderia kururiensis</name>
    <dbReference type="NCBI Taxonomy" id="984307"/>
    <lineage>
        <taxon>Bacteria</taxon>
        <taxon>Pseudomonadati</taxon>
        <taxon>Pseudomonadota</taxon>
        <taxon>Betaproteobacteria</taxon>
        <taxon>Burkholderiales</taxon>
        <taxon>Burkholderiaceae</taxon>
        <taxon>Paraburkholderia</taxon>
    </lineage>
</organism>
<dbReference type="Gene3D" id="2.60.260.20">
    <property type="entry name" value="Urease metallochaperone UreE, N-terminal domain"/>
    <property type="match status" value="2"/>
</dbReference>
<feature type="domain" description="J" evidence="5">
    <location>
        <begin position="5"/>
        <end position="63"/>
    </location>
</feature>
<dbReference type="SMART" id="SM00271">
    <property type="entry name" value="DnaJ"/>
    <property type="match status" value="1"/>
</dbReference>
<keyword evidence="7" id="KW-1185">Reference proteome</keyword>
<dbReference type="InterPro" id="IPR036410">
    <property type="entry name" value="HSP_DnaJ_Cys-rich_dom_sf"/>
</dbReference>
<keyword evidence="1" id="KW-0235">DNA replication</keyword>
<feature type="region of interest" description="Disordered" evidence="4">
    <location>
        <begin position="64"/>
        <end position="135"/>
    </location>
</feature>
<gene>
    <name evidence="6" type="ORF">U0042_13110</name>
</gene>
<keyword evidence="2" id="KW-0346">Stress response</keyword>
<dbReference type="PANTHER" id="PTHR43096">
    <property type="entry name" value="DNAJ HOMOLOG 1, MITOCHONDRIAL-RELATED"/>
    <property type="match status" value="1"/>
</dbReference>
<dbReference type="SUPFAM" id="SSF46565">
    <property type="entry name" value="Chaperone J-domain"/>
    <property type="match status" value="1"/>
</dbReference>
<feature type="compositionally biased region" description="Basic and acidic residues" evidence="4">
    <location>
        <begin position="82"/>
        <end position="96"/>
    </location>
</feature>
<evidence type="ECO:0000313" key="7">
    <source>
        <dbReference type="Proteomes" id="UP001325479"/>
    </source>
</evidence>
<dbReference type="EMBL" id="CP139965">
    <property type="protein sequence ID" value="WQD80534.1"/>
    <property type="molecule type" value="Genomic_DNA"/>
</dbReference>
<dbReference type="Pfam" id="PF01556">
    <property type="entry name" value="DnaJ_C"/>
    <property type="match status" value="1"/>
</dbReference>
<reference evidence="6 7" key="1">
    <citation type="submission" date="2023-12" db="EMBL/GenBank/DDBJ databases">
        <title>Genome sequencing and assembly of bacterial species from a model synthetic community.</title>
        <authorList>
            <person name="Hogle S.L."/>
        </authorList>
    </citation>
    <scope>NUCLEOTIDE SEQUENCE [LARGE SCALE GENOMIC DNA]</scope>
    <source>
        <strain evidence="6 7">HAMBI 2494</strain>
    </source>
</reference>
<proteinExistence type="predicted"/>
<dbReference type="InterPro" id="IPR002939">
    <property type="entry name" value="DnaJ_C"/>
</dbReference>
<evidence type="ECO:0000256" key="2">
    <source>
        <dbReference type="ARBA" id="ARBA00023016"/>
    </source>
</evidence>
<dbReference type="Gene3D" id="2.10.230.10">
    <property type="entry name" value="Heat shock protein DnaJ, cysteine-rich domain"/>
    <property type="match status" value="1"/>
</dbReference>
<feature type="compositionally biased region" description="Basic and acidic residues" evidence="4">
    <location>
        <begin position="103"/>
        <end position="132"/>
    </location>
</feature>
<dbReference type="Gene3D" id="1.10.287.110">
    <property type="entry name" value="DnaJ domain"/>
    <property type="match status" value="1"/>
</dbReference>
<dbReference type="PRINTS" id="PR00625">
    <property type="entry name" value="JDOMAIN"/>
</dbReference>
<dbReference type="PANTHER" id="PTHR43096:SF52">
    <property type="entry name" value="DNAJ HOMOLOG 1, MITOCHONDRIAL-RELATED"/>
    <property type="match status" value="1"/>
</dbReference>
<evidence type="ECO:0000256" key="3">
    <source>
        <dbReference type="ARBA" id="ARBA00023186"/>
    </source>
</evidence>
<name>A0ABZ0WT06_9BURK</name>
<dbReference type="RefSeq" id="WP_114811139.1">
    <property type="nucleotide sequence ID" value="NZ_CP139965.1"/>
</dbReference>
<evidence type="ECO:0000256" key="1">
    <source>
        <dbReference type="ARBA" id="ARBA00022705"/>
    </source>
</evidence>
<keyword evidence="3" id="KW-0143">Chaperone</keyword>
<evidence type="ECO:0000256" key="4">
    <source>
        <dbReference type="SAM" id="MobiDB-lite"/>
    </source>
</evidence>
<dbReference type="Proteomes" id="UP001325479">
    <property type="component" value="Chromosome"/>
</dbReference>
<dbReference type="CDD" id="cd10747">
    <property type="entry name" value="DnaJ_C"/>
    <property type="match status" value="1"/>
</dbReference>
<evidence type="ECO:0000313" key="6">
    <source>
        <dbReference type="EMBL" id="WQD80534.1"/>
    </source>
</evidence>
<dbReference type="SUPFAM" id="SSF49493">
    <property type="entry name" value="HSP40/DnaJ peptide-binding domain"/>
    <property type="match status" value="2"/>
</dbReference>
<dbReference type="SUPFAM" id="SSF57938">
    <property type="entry name" value="DnaJ/Hsp40 cysteine-rich domain"/>
    <property type="match status" value="1"/>
</dbReference>
<accession>A0ABZ0WT06</accession>
<dbReference type="InterPro" id="IPR008971">
    <property type="entry name" value="HSP40/DnaJ_pept-bd"/>
</dbReference>
<sequence>MSLDEYYRRLELPGTASQADIKRAYRRLRAKYHPDRNKGRESTVEPVFKRVQEAFEILMGKREAPVSPAPAKAPAAKAGKGWSKDPGKDAGRDPGRHPGPGSAREDHKDSGRDGSKDSSKETSAHTAAREFRSGPPMRGANCLVELFVPLEAAIHGGAVEATYPVNAACRECGQSRRSHASTFACAACDGRGLTPHGMRCAACAGTGRPLAGRLCAACAGTGVRSERKSQAVPVPAGAWDGQRLVVEGGGQPGVNGGAPGDAIFSVAIVCDSAFRRDGLNLACEIEVDFVTATLGGSFETHVLGHPLQVAIAPNAQPGSTIRLRGQGLADRHGKRGDLTLQLVLGMPAAVEWLSDEERHQLRKIFDAAGQRAARVTAKEGT</sequence>
<dbReference type="InterPro" id="IPR001623">
    <property type="entry name" value="DnaJ_domain"/>
</dbReference>
<feature type="compositionally biased region" description="Low complexity" evidence="4">
    <location>
        <begin position="69"/>
        <end position="81"/>
    </location>
</feature>
<dbReference type="Pfam" id="PF00226">
    <property type="entry name" value="DnaJ"/>
    <property type="match status" value="1"/>
</dbReference>
<dbReference type="CDD" id="cd06257">
    <property type="entry name" value="DnaJ"/>
    <property type="match status" value="1"/>
</dbReference>